<reference evidence="2 3" key="1">
    <citation type="submission" date="2021-03" db="EMBL/GenBank/DDBJ databases">
        <title>Genomic Encyclopedia of Type Strains, Phase IV (KMG-IV): sequencing the most valuable type-strain genomes for metagenomic binning, comparative biology and taxonomic classification.</title>
        <authorList>
            <person name="Goeker M."/>
        </authorList>
    </citation>
    <scope>NUCLEOTIDE SEQUENCE [LARGE SCALE GENOMIC DNA]</scope>
    <source>
        <strain evidence="2 3">DSM 101872</strain>
    </source>
</reference>
<keyword evidence="3" id="KW-1185">Reference proteome</keyword>
<keyword evidence="2" id="KW-0560">Oxidoreductase</keyword>
<dbReference type="SUPFAM" id="SSF52402">
    <property type="entry name" value="Adenine nucleotide alpha hydrolases-like"/>
    <property type="match status" value="1"/>
</dbReference>
<dbReference type="InterPro" id="IPR002500">
    <property type="entry name" value="PAPS_reduct_dom"/>
</dbReference>
<evidence type="ECO:0000259" key="1">
    <source>
        <dbReference type="Pfam" id="PF01507"/>
    </source>
</evidence>
<dbReference type="EC" id="1.8.4.8" evidence="2"/>
<dbReference type="Proteomes" id="UP001519292">
    <property type="component" value="Unassembled WGS sequence"/>
</dbReference>
<name>A0ABS4MH10_9LACO</name>
<accession>A0ABS4MH10</accession>
<evidence type="ECO:0000313" key="3">
    <source>
        <dbReference type="Proteomes" id="UP001519292"/>
    </source>
</evidence>
<evidence type="ECO:0000313" key="2">
    <source>
        <dbReference type="EMBL" id="MBP2058606.1"/>
    </source>
</evidence>
<dbReference type="EMBL" id="JAGGLU010000012">
    <property type="protein sequence ID" value="MBP2058606.1"/>
    <property type="molecule type" value="Genomic_DNA"/>
</dbReference>
<dbReference type="Gene3D" id="3.40.50.620">
    <property type="entry name" value="HUPs"/>
    <property type="match status" value="1"/>
</dbReference>
<dbReference type="GO" id="GO:0004604">
    <property type="term" value="F:phosphoadenylyl-sulfate reductase (thioredoxin) activity"/>
    <property type="evidence" value="ECO:0007669"/>
    <property type="project" value="UniProtKB-EC"/>
</dbReference>
<protein>
    <submittedName>
        <fullName evidence="2">Phosphoadenosine phosphosulfate reductase</fullName>
        <ecNumber evidence="2">1.8.4.8</ecNumber>
    </submittedName>
</protein>
<sequence length="222" mass="26157">MSLLDAIKTQSQITDSVIVSFSMGKDSIVTLDLCMRYFKHVGAFFMYLVPGLEFQENTLKKYEKYYGIEILRVPHFENSNFYRYGSFRDPDFTVPLVKINDIYAYVRKQTGVEWIAGGEKIADSIVRLSMLKHSGSVDVKRRRFYPVMYWHDKEIKEYIKYHRLLYPEFNRKLGFSFHSLAGKELAAIKDIYPKDYQRILKFFPEAQAGVLQYEMNKKSGEK</sequence>
<feature type="domain" description="Phosphoadenosine phosphosulphate reductase" evidence="1">
    <location>
        <begin position="17"/>
        <end position="169"/>
    </location>
</feature>
<proteinExistence type="predicted"/>
<dbReference type="Pfam" id="PF01507">
    <property type="entry name" value="PAPS_reduct"/>
    <property type="match status" value="1"/>
</dbReference>
<dbReference type="RefSeq" id="WP_209687339.1">
    <property type="nucleotide sequence ID" value="NZ_JAGGLU010000012.1"/>
</dbReference>
<dbReference type="InterPro" id="IPR014729">
    <property type="entry name" value="Rossmann-like_a/b/a_fold"/>
</dbReference>
<comment type="caution">
    <text evidence="2">The sequence shown here is derived from an EMBL/GenBank/DDBJ whole genome shotgun (WGS) entry which is preliminary data.</text>
</comment>
<gene>
    <name evidence="2" type="ORF">J2Z60_001794</name>
</gene>
<organism evidence="2 3">
    <name type="scientific">Lactobacillus colini</name>
    <dbReference type="NCBI Taxonomy" id="1819254"/>
    <lineage>
        <taxon>Bacteria</taxon>
        <taxon>Bacillati</taxon>
        <taxon>Bacillota</taxon>
        <taxon>Bacilli</taxon>
        <taxon>Lactobacillales</taxon>
        <taxon>Lactobacillaceae</taxon>
        <taxon>Lactobacillus</taxon>
    </lineage>
</organism>